<dbReference type="Proteomes" id="UP000000559">
    <property type="component" value="Chromosome 7"/>
</dbReference>
<dbReference type="KEGG" id="cal:CAALFM_C701690WA"/>
<dbReference type="Pfam" id="PF05495">
    <property type="entry name" value="zf-CHY"/>
    <property type="match status" value="1"/>
</dbReference>
<evidence type="ECO:0000313" key="8">
    <source>
        <dbReference type="Proteomes" id="UP000000559"/>
    </source>
</evidence>
<evidence type="ECO:0000313" key="7">
    <source>
        <dbReference type="EMBL" id="AOW30535.1"/>
    </source>
</evidence>
<dbReference type="VEuPathDB" id="FungiDB:C7_01690W_A"/>
<name>A0A1D8PQX5_CANAL</name>
<dbReference type="InterPro" id="IPR016694">
    <property type="entry name" value="UCP017292"/>
</dbReference>
<dbReference type="SUPFAM" id="SSF161219">
    <property type="entry name" value="CHY zinc finger-like"/>
    <property type="match status" value="1"/>
</dbReference>
<dbReference type="InterPro" id="IPR052604">
    <property type="entry name" value="Mito_Tim_assembly_helper"/>
</dbReference>
<gene>
    <name evidence="7" type="ordered locus">CAALFM_C701690WA</name>
    <name evidence="6" type="ordered locus">orf19.13908</name>
</gene>
<dbReference type="EMBL" id="CP017629">
    <property type="protein sequence ID" value="AOW30535.1"/>
    <property type="molecule type" value="Genomic_DNA"/>
</dbReference>
<sequence length="118" mass="13621">MTKSEFQIQKISPNISLIGQLVDNHTRCTHYHTKLDIIAIKFKCCNNYYPCFKCHQESTNHEPDRFDKNDNTTKAVLCGNCVNELTVTEYLNCGYTCTYCGGQFNPGCSLHYEIYFNN</sequence>
<dbReference type="GO" id="GO:0045041">
    <property type="term" value="P:protein import into mitochondrial intermembrane space"/>
    <property type="evidence" value="ECO:0000318"/>
    <property type="project" value="GO_Central"/>
</dbReference>
<reference evidence="7 8" key="3">
    <citation type="journal article" date="2013" name="Genome Biol.">
        <title>Assembly of a phased diploid Candida albicans genome facilitates allele-specific measurements and provides a simple model for repeat and indel structure.</title>
        <authorList>
            <person name="Muzzey D."/>
            <person name="Schwartz K."/>
            <person name="Weissman J.S."/>
            <person name="Sherlock G."/>
        </authorList>
    </citation>
    <scope>NUCLEOTIDE SEQUENCE [LARGE SCALE GENOMIC DNA]</scope>
    <source>
        <strain evidence="8">SC5314 / ATCC MYA-2876</strain>
    </source>
</reference>
<keyword evidence="1" id="KW-0479">Metal-binding</keyword>
<evidence type="ECO:0000256" key="4">
    <source>
        <dbReference type="PROSITE-ProRule" id="PRU00601"/>
    </source>
</evidence>
<proteinExistence type="predicted"/>
<evidence type="ECO:0000259" key="5">
    <source>
        <dbReference type="PROSITE" id="PS51266"/>
    </source>
</evidence>
<evidence type="ECO:0000256" key="2">
    <source>
        <dbReference type="ARBA" id="ARBA00022771"/>
    </source>
</evidence>
<protein>
    <recommendedName>
        <fullName evidence="5">CHY-type domain-containing protein</fullName>
    </recommendedName>
</protein>
<evidence type="ECO:0000313" key="6">
    <source>
        <dbReference type="CGD" id="CAL0000199667"/>
    </source>
</evidence>
<reference evidence="7 8" key="2">
    <citation type="journal article" date="2007" name="Genome Biol.">
        <title>Assembly of the Candida albicans genome into sixteen supercontigs aligned on the eight chromosomes.</title>
        <authorList>
            <person name="van het Hoog M."/>
            <person name="Rast T.J."/>
            <person name="Martchenko M."/>
            <person name="Grindle S."/>
            <person name="Dignard D."/>
            <person name="Hogues H."/>
            <person name="Cuomo C."/>
            <person name="Berriman M."/>
            <person name="Scherer S."/>
            <person name="Magee B.B."/>
            <person name="Whiteway M."/>
            <person name="Chibana H."/>
            <person name="Nantel A."/>
            <person name="Magee P.T."/>
        </authorList>
    </citation>
    <scope>GENOME REANNOTATION</scope>
    <source>
        <strain evidence="8">SC5314 / ATCC MYA-2876</strain>
    </source>
</reference>
<keyword evidence="2 4" id="KW-0863">Zinc-finger</keyword>
<accession>A0A1D8PQX5</accession>
<dbReference type="GeneID" id="3636980"/>
<dbReference type="FunCoup" id="A0A1D8PQX5">
    <property type="interactions" value="22"/>
</dbReference>
<dbReference type="PANTHER" id="PTHR28082:SF1">
    <property type="entry name" value="HELPER OF TIM PROTEIN 13"/>
    <property type="match status" value="1"/>
</dbReference>
<dbReference type="CGD" id="CAL0000199667">
    <property type="gene designation" value="orf19.13908"/>
</dbReference>
<dbReference type="InterPro" id="IPR008913">
    <property type="entry name" value="Znf_CHY"/>
</dbReference>
<dbReference type="RefSeq" id="XP_721391.2">
    <property type="nucleotide sequence ID" value="XM_716298.2"/>
</dbReference>
<dbReference type="OMA" id="ETRCAHY"/>
<dbReference type="GO" id="GO:0005758">
    <property type="term" value="C:mitochondrial intermembrane space"/>
    <property type="evidence" value="ECO:0000318"/>
    <property type="project" value="GO_Central"/>
</dbReference>
<dbReference type="STRING" id="237561.A0A1D8PQX5"/>
<reference evidence="7 8" key="1">
    <citation type="journal article" date="2004" name="Proc. Natl. Acad. Sci. U.S.A.">
        <title>The diploid genome sequence of Candida albicans.</title>
        <authorList>
            <person name="Jones T."/>
            <person name="Federspiel N.A."/>
            <person name="Chibana H."/>
            <person name="Dungan J."/>
            <person name="Kalman S."/>
            <person name="Magee B.B."/>
            <person name="Newport G."/>
            <person name="Thorstenson Y.R."/>
            <person name="Agabian N."/>
            <person name="Magee P.T."/>
            <person name="Davis R.W."/>
            <person name="Scherer S."/>
        </authorList>
    </citation>
    <scope>NUCLEOTIDE SEQUENCE [LARGE SCALE GENOMIC DNA]</scope>
    <source>
        <strain evidence="8">SC5314 / ATCC MYA-2876</strain>
    </source>
</reference>
<dbReference type="GO" id="GO:0008270">
    <property type="term" value="F:zinc ion binding"/>
    <property type="evidence" value="ECO:0000318"/>
    <property type="project" value="GO_Central"/>
</dbReference>
<evidence type="ECO:0000256" key="3">
    <source>
        <dbReference type="ARBA" id="ARBA00022833"/>
    </source>
</evidence>
<dbReference type="InterPro" id="IPR037274">
    <property type="entry name" value="Znf_CHY_sf"/>
</dbReference>
<dbReference type="AlphaFoldDB" id="A0A1D8PQX5"/>
<keyword evidence="3" id="KW-0862">Zinc</keyword>
<evidence type="ECO:0000256" key="1">
    <source>
        <dbReference type="ARBA" id="ARBA00022723"/>
    </source>
</evidence>
<feature type="domain" description="CHY-type" evidence="5">
    <location>
        <begin position="21"/>
        <end position="102"/>
    </location>
</feature>
<dbReference type="PROSITE" id="PS51266">
    <property type="entry name" value="ZF_CHY"/>
    <property type="match status" value="1"/>
</dbReference>
<dbReference type="PIRSF" id="PIRSF017292">
    <property type="entry name" value="UCP017292_Znf_CHY"/>
    <property type="match status" value="1"/>
</dbReference>
<dbReference type="InParanoid" id="A0A1D8PQX5"/>
<organism evidence="7 8">
    <name type="scientific">Candida albicans (strain SC5314 / ATCC MYA-2876)</name>
    <name type="common">Yeast</name>
    <dbReference type="NCBI Taxonomy" id="237561"/>
    <lineage>
        <taxon>Eukaryota</taxon>
        <taxon>Fungi</taxon>
        <taxon>Dikarya</taxon>
        <taxon>Ascomycota</taxon>
        <taxon>Saccharomycotina</taxon>
        <taxon>Pichiomycetes</taxon>
        <taxon>Debaryomycetaceae</taxon>
        <taxon>Candida/Lodderomyces clade</taxon>
        <taxon>Candida</taxon>
    </lineage>
</organism>
<dbReference type="eggNOG" id="KOG1940">
    <property type="taxonomic scope" value="Eukaryota"/>
</dbReference>
<dbReference type="OrthoDB" id="411372at2759"/>
<dbReference type="PANTHER" id="PTHR28082">
    <property type="entry name" value="ZINC FINGER PROTEIN"/>
    <property type="match status" value="1"/>
</dbReference>
<keyword evidence="8" id="KW-1185">Reference proteome</keyword>